<gene>
    <name evidence="19" type="ORF">QR46_4631</name>
</gene>
<accession>A0A132NMZ3</accession>
<keyword evidence="5" id="KW-0677">Repeat</keyword>
<evidence type="ECO:0000256" key="5">
    <source>
        <dbReference type="ARBA" id="ARBA00022737"/>
    </source>
</evidence>
<dbReference type="GO" id="GO:0005524">
    <property type="term" value="F:ATP binding"/>
    <property type="evidence" value="ECO:0007669"/>
    <property type="project" value="UniProtKB-KW"/>
</dbReference>
<dbReference type="Gene3D" id="1.20.140.100">
    <property type="entry name" value="Dynein heavy chain, N-terminal domain 2"/>
    <property type="match status" value="1"/>
</dbReference>
<feature type="domain" description="Dynein heavy chain tail" evidence="16">
    <location>
        <begin position="238"/>
        <end position="440"/>
    </location>
</feature>
<dbReference type="FunFam" id="3.40.50.300:FF:000219">
    <property type="entry name" value="Dynein axonemal heavy chain 17"/>
    <property type="match status" value="1"/>
</dbReference>
<feature type="coiled-coil region" evidence="14">
    <location>
        <begin position="926"/>
        <end position="953"/>
    </location>
</feature>
<proteinExistence type="inferred from homology"/>
<dbReference type="VEuPathDB" id="GiardiaDB:QR46_4631"/>
<dbReference type="SUPFAM" id="SSF52540">
    <property type="entry name" value="P-loop containing nucleoside triphosphate hydrolases"/>
    <property type="match status" value="1"/>
</dbReference>
<dbReference type="InterPro" id="IPR035699">
    <property type="entry name" value="AAA_6"/>
</dbReference>
<dbReference type="Pfam" id="PF08393">
    <property type="entry name" value="DHC_N2"/>
    <property type="match status" value="1"/>
</dbReference>
<comment type="similarity">
    <text evidence="2">Belongs to the dynein heavy chain family.</text>
</comment>
<dbReference type="InterPro" id="IPR013594">
    <property type="entry name" value="Dynein_heavy_tail"/>
</dbReference>
<evidence type="ECO:0000259" key="17">
    <source>
        <dbReference type="Pfam" id="PF08393"/>
    </source>
</evidence>
<keyword evidence="12" id="KW-0206">Cytoskeleton</keyword>
<dbReference type="FunFam" id="3.20.180.20:FF:000001">
    <property type="entry name" value="Dynein axonemal heavy chain 5"/>
    <property type="match status" value="1"/>
</dbReference>
<comment type="caution">
    <text evidence="19">The sequence shown here is derived from an EMBL/GenBank/DDBJ whole genome shotgun (WGS) entry which is preliminary data.</text>
</comment>
<dbReference type="InterPro" id="IPR043157">
    <property type="entry name" value="Dynein_AAA1S"/>
</dbReference>
<dbReference type="Gene3D" id="3.40.50.300">
    <property type="entry name" value="P-loop containing nucleotide triphosphate hydrolases"/>
    <property type="match status" value="1"/>
</dbReference>
<evidence type="ECO:0000256" key="9">
    <source>
        <dbReference type="ARBA" id="ARBA00023054"/>
    </source>
</evidence>
<feature type="region of interest" description="Disordered" evidence="15">
    <location>
        <begin position="1310"/>
        <end position="1337"/>
    </location>
</feature>
<feature type="region of interest" description="Disordered" evidence="15">
    <location>
        <begin position="476"/>
        <end position="544"/>
    </location>
</feature>
<dbReference type="InterPro" id="IPR042228">
    <property type="entry name" value="Dynein_linker_3"/>
</dbReference>
<keyword evidence="13" id="KW-0966">Cell projection</keyword>
<dbReference type="FunFam" id="1.10.287.2620:FF:000002">
    <property type="entry name" value="Dynein heavy chain 2, axonemal"/>
    <property type="match status" value="1"/>
</dbReference>
<keyword evidence="6" id="KW-0547">Nucleotide-binding</keyword>
<evidence type="ECO:0000259" key="16">
    <source>
        <dbReference type="Pfam" id="PF08385"/>
    </source>
</evidence>
<feature type="compositionally biased region" description="Low complexity" evidence="15">
    <location>
        <begin position="529"/>
        <end position="538"/>
    </location>
</feature>
<feature type="domain" description="Dynein heavy chain hydrolytic ATP-binding dynein motor region" evidence="18">
    <location>
        <begin position="2163"/>
        <end position="2391"/>
    </location>
</feature>
<evidence type="ECO:0000256" key="4">
    <source>
        <dbReference type="ARBA" id="ARBA00022701"/>
    </source>
</evidence>
<feature type="compositionally biased region" description="Basic and acidic residues" evidence="15">
    <location>
        <begin position="510"/>
        <end position="528"/>
    </location>
</feature>
<dbReference type="GO" id="GO:0005858">
    <property type="term" value="C:axonemal dynein complex"/>
    <property type="evidence" value="ECO:0007669"/>
    <property type="project" value="TreeGrafter"/>
</dbReference>
<keyword evidence="4" id="KW-0493">Microtubule</keyword>
<evidence type="ECO:0000256" key="15">
    <source>
        <dbReference type="SAM" id="MobiDB-lite"/>
    </source>
</evidence>
<dbReference type="FunFam" id="1.20.140.100:FF:000001">
    <property type="entry name" value="dynein heavy chain 17, axonemal"/>
    <property type="match status" value="1"/>
</dbReference>
<evidence type="ECO:0000256" key="10">
    <source>
        <dbReference type="ARBA" id="ARBA00023069"/>
    </source>
</evidence>
<evidence type="ECO:0000256" key="14">
    <source>
        <dbReference type="SAM" id="Coils"/>
    </source>
</evidence>
<dbReference type="InterPro" id="IPR042222">
    <property type="entry name" value="Dynein_2_N"/>
</dbReference>
<feature type="domain" description="Dynein heavy chain linker" evidence="17">
    <location>
        <begin position="1602"/>
        <end position="2027"/>
    </location>
</feature>
<evidence type="ECO:0000256" key="11">
    <source>
        <dbReference type="ARBA" id="ARBA00023175"/>
    </source>
</evidence>
<feature type="compositionally biased region" description="Acidic residues" evidence="15">
    <location>
        <begin position="1023"/>
        <end position="1044"/>
    </location>
</feature>
<feature type="compositionally biased region" description="Basic and acidic residues" evidence="15">
    <location>
        <begin position="476"/>
        <end position="489"/>
    </location>
</feature>
<dbReference type="GO" id="GO:0005874">
    <property type="term" value="C:microtubule"/>
    <property type="evidence" value="ECO:0007669"/>
    <property type="project" value="UniProtKB-KW"/>
</dbReference>
<dbReference type="Gene3D" id="1.20.58.1120">
    <property type="match status" value="1"/>
</dbReference>
<dbReference type="Proteomes" id="UP000070089">
    <property type="component" value="Unassembled WGS sequence"/>
</dbReference>
<keyword evidence="10" id="KW-0969">Cilium</keyword>
<feature type="region of interest" description="Disordered" evidence="15">
    <location>
        <begin position="1018"/>
        <end position="1054"/>
    </location>
</feature>
<keyword evidence="11" id="KW-0505">Motor protein</keyword>
<dbReference type="GO" id="GO:0051959">
    <property type="term" value="F:dynein light intermediate chain binding"/>
    <property type="evidence" value="ECO:0007669"/>
    <property type="project" value="InterPro"/>
</dbReference>
<evidence type="ECO:0000256" key="8">
    <source>
        <dbReference type="ARBA" id="ARBA00023017"/>
    </source>
</evidence>
<dbReference type="InterPro" id="IPR026983">
    <property type="entry name" value="DHC"/>
</dbReference>
<dbReference type="FunFam" id="1.20.58.1120:FF:000015">
    <property type="entry name" value="Dynein heavy chain, putative"/>
    <property type="match status" value="1"/>
</dbReference>
<dbReference type="Gene3D" id="3.20.180.20">
    <property type="entry name" value="Dynein heavy chain, N-terminal domain 2"/>
    <property type="match status" value="1"/>
</dbReference>
<dbReference type="Pfam" id="PF12774">
    <property type="entry name" value="AAA_6"/>
    <property type="match status" value="1"/>
</dbReference>
<dbReference type="EMBL" id="JXTI01000192">
    <property type="protein sequence ID" value="KWX11406.1"/>
    <property type="molecule type" value="Genomic_DNA"/>
</dbReference>
<evidence type="ECO:0000313" key="19">
    <source>
        <dbReference type="EMBL" id="KWX11406.1"/>
    </source>
</evidence>
<evidence type="ECO:0000256" key="2">
    <source>
        <dbReference type="ARBA" id="ARBA00008887"/>
    </source>
</evidence>
<sequence>MPPREDDDSFSDPRLDWLKVRLQASLKIKEDRWRKLMGEEYAIQIALAFFETDDFPRIFFYANSRDDLCITHLAPRSFKKKAIYFMRSANATRIDKTNIGEFVFYGDLTPNIISHLRTSFDYIYLPLLKAPSYTKNWPSVLVTDVMRHSDRFAQKTCTMEGKTQGKCLLPMSSDIDMIYEFLCKAETAPSQTAASHGISLALQQRVHELDVVEEPKRIVKHDAVAIFSKLSKEQKDKLHDLESMILDWVRQIRTVLSSSPDDILTAKSQHHLPNVEVDFWSQKAENLRAILEQLQGPRAMKALNILRMTESSYFTALTQIERDVIAQLAEVSCNASFLLPLKPLFGALSEQMDPVETVGYLQGIFKALELVWMHAPFYKDQARFVFLFRSLCNAMIAQIKTLIDYENILKADPNDGILSLEAAMRLSEDFLNIYKKTYDIITTRVNDLNNAGHSPVQDDAKRAEVLARLIEQQKGEMEAARSKKQKEAEEAAAAQEGDATTDAEDAPGVDVKKDTDKTAPSEVAKTDAEPQQEQSPSREQYEYNKGYWPETNQIFRRLEAFLERIKELHRLLTIITSLHRLERLEIGGDQGAQLSSQINQIYTMFLNKITIFQDSTYDPTDLDPNNRFEADFGKFMSHYASWEKRLQAIMDAGFETCSSLEGKLSLIDSFSGILPDQVIRLIVDRKFGHLLEEFSIEIQNVYTLFEAESDNPAIPEGMPALSGRIMWSRILLNRIRVPFTRFEVLNEALIQLRTSGGGKEDTRFSLIAEKYRQFQNKLVEYQDTIHRNWCNSIASVSDKKLKETLLGHSSADSLPPGTNPLDIPSTLTVNFDPTLDSLLKECKYFKMLGLDIPKSSEKIYDRAELFREYRTSLDAIVNKYNYCQRELYTVERPMFYRDLEAIEEILKHGYESFTWDNDETKVKKFISEATQAMKRLYDKVVNLKENQSKIEQLLRDWANVSLLEKPLKGTLPINACLEQIETRAKTVVGGESVRIAECIADSKYVVFGLKDFDKEREAAKGLEEEETAAAEADEAPEDTAEQGDAEQKAAEADAAALQKAAAEKAAAEAAEVERARLMTKAIASNPELLKHWENYLVWLAEFIQTGILQIVLSNVARIQFWMDDAETAEHNDNSTQSDKINENALPLIEVSMVLYPPELLFEPMLATARPPSTRAGESRNNVFARTQSLEAIIMSWLDAFVGISALIPNPTATITDETLASTCEFRDYGLNIQRTKEYTDARERLRARISRRCKVAANQADILAKYRDIYVQDYNTYLVRYLEYGPNVSFTGDVDVESGPQTQKIVRTIMKKQRQQTEQEEDGDEQKKPRAQDSGAGATFETVEVELPYYRVPNLDDFNDTINRYKALSEEVGAQIPISTRFGWLVINLKPAKQTLITNIGKWTNKFTKHLVDTNVEKLHNLSSFITEANSVLAIDVGADDYDNLVQAMRIMAGIKERSEAAITIWEPMHNTVQMLAQHGVTMPPEALKLIEELPDEWKAVVSKSYGAKDKLTPLQATETGKTLKVLQDFNEELMAFREEFRQKGPFMFSVGSARAYELLDEYKQRVNTYYARGAVIHERQILFNVNLSAGNKPEEFGMLISTDKELLLLKSVWDVVDLVFSQIEAWKSTLFTDINTDYMEDTIKKFSKEIRNVDRGARAFDVYTGLDSNVKNFLKTLPLVSSLRSPAMRERHWQQLASTTGVSIKIDSTFKLENLISLNLHNYAEDVDSIVAKAEKELQMETQLTTLENNWKDLCFQYMKYGDPTQEKLTPEQIKEITADNAAGKKETLFLVCVPDELVETLEDNQLMVQNMINNKYVQFFLEKITGWQHDLAAVDTIITLWLGVQQTWGYLEPIFIGSEDIRSQLPEDSKRFEDINYNWKKMMEKMVHTSQAIQASKTPNFQRQLENLQSELAKCEKALADYLDAKRRQFPRFYFVSSTDLLDILSKGQQPKLVQKHLSKIFDNIHKLKWTSDDDVTDKVAHGMISGENEYVPFSEECHCDGSVETWLNNVIVHMRETLRDTLGKALTNFLDMDRELWLEKYPAQTALVSLQIWWSSEVNTAFEKLEEGNEMAMKDYAKRQNDSLMHLIGMIQGDLDKNLRTKISTICTIEVHSRDIVAGLIKDKVDSNLSFAWQSQLKLRFDDTVHHDCFINICDAEFRYSHEYLGCTARLVITPLTDRCYITLTQSLHLIMGGAPAGPAGTGKTETTKDLGRGMGIMVYVFNCSSEMDFYSMGNIFKGLAQSGAWGCFDEFNRISIEVLSVVAMQVKSVLDAIRGKKSRFDFEGIEINLVPTCGFFITMNPGYAGRTELPDNLKALFRPISMCVPDFAMITEIMLVSNGFMDARTLAKKFTTLYSLNKELLSKQDHYDWGLRAIIAVCRTAGGLRRTMIPPVQRKKKFQEGAQ</sequence>
<dbReference type="Gene3D" id="1.10.8.710">
    <property type="match status" value="1"/>
</dbReference>
<evidence type="ECO:0000256" key="12">
    <source>
        <dbReference type="ARBA" id="ARBA00023212"/>
    </source>
</evidence>
<keyword evidence="9 14" id="KW-0175">Coiled coil</keyword>
<dbReference type="InterPro" id="IPR013602">
    <property type="entry name" value="Dynein_heavy_linker"/>
</dbReference>
<evidence type="ECO:0000256" key="13">
    <source>
        <dbReference type="ARBA" id="ARBA00023273"/>
    </source>
</evidence>
<dbReference type="PANTHER" id="PTHR46532">
    <property type="entry name" value="MALE FERTILITY FACTOR KL5"/>
    <property type="match status" value="1"/>
</dbReference>
<dbReference type="Pfam" id="PF08385">
    <property type="entry name" value="DHC_N1"/>
    <property type="match status" value="2"/>
</dbReference>
<dbReference type="GO" id="GO:0007018">
    <property type="term" value="P:microtubule-based movement"/>
    <property type="evidence" value="ECO:0007669"/>
    <property type="project" value="InterPro"/>
</dbReference>
<evidence type="ECO:0000256" key="7">
    <source>
        <dbReference type="ARBA" id="ARBA00022840"/>
    </source>
</evidence>
<keyword evidence="7" id="KW-0067">ATP-binding</keyword>
<dbReference type="OrthoDB" id="10249909at2759"/>
<feature type="domain" description="Dynein heavy chain tail" evidence="16">
    <location>
        <begin position="550"/>
        <end position="920"/>
    </location>
</feature>
<protein>
    <submittedName>
        <fullName evidence="19">Dynein heavy chain</fullName>
    </submittedName>
</protein>
<evidence type="ECO:0000313" key="20">
    <source>
        <dbReference type="Proteomes" id="UP000070089"/>
    </source>
</evidence>
<reference evidence="19 20" key="1">
    <citation type="journal article" date="2015" name="Mol. Biochem. Parasitol.">
        <title>Identification of polymorphic genes for use in assemblage B genotyping assays through comparative genomics of multiple assemblage B Giardia duodenalis isolates.</title>
        <authorList>
            <person name="Wielinga C."/>
            <person name="Thompson R.C."/>
            <person name="Monis P."/>
            <person name="Ryan U."/>
        </authorList>
    </citation>
    <scope>NUCLEOTIDE SEQUENCE [LARGE SCALE GENOMIC DNA]</scope>
    <source>
        <strain evidence="19 20">BAH15c1</strain>
    </source>
</reference>
<comment type="subcellular location">
    <subcellularLocation>
        <location evidence="1">Cytoplasm</location>
        <location evidence="1">Cytoskeleton</location>
        <location evidence="1">Cilium axoneme</location>
    </subcellularLocation>
</comment>
<evidence type="ECO:0000256" key="1">
    <source>
        <dbReference type="ARBA" id="ARBA00004430"/>
    </source>
</evidence>
<dbReference type="GO" id="GO:0045505">
    <property type="term" value="F:dynein intermediate chain binding"/>
    <property type="evidence" value="ECO:0007669"/>
    <property type="project" value="InterPro"/>
</dbReference>
<evidence type="ECO:0000256" key="3">
    <source>
        <dbReference type="ARBA" id="ARBA00022490"/>
    </source>
</evidence>
<keyword evidence="8" id="KW-0243">Dynein</keyword>
<dbReference type="InterPro" id="IPR027417">
    <property type="entry name" value="P-loop_NTPase"/>
</dbReference>
<name>A0A132NMZ3_GIAIN</name>
<evidence type="ECO:0000256" key="6">
    <source>
        <dbReference type="ARBA" id="ARBA00022741"/>
    </source>
</evidence>
<keyword evidence="3" id="KW-0963">Cytoplasm</keyword>
<evidence type="ECO:0000259" key="18">
    <source>
        <dbReference type="Pfam" id="PF12774"/>
    </source>
</evidence>
<feature type="coiled-coil region" evidence="14">
    <location>
        <begin position="1900"/>
        <end position="1927"/>
    </location>
</feature>
<dbReference type="Gene3D" id="1.10.287.2620">
    <property type="match status" value="1"/>
</dbReference>
<organism evidence="19 20">
    <name type="scientific">Giardia duodenalis assemblage B</name>
    <dbReference type="NCBI Taxonomy" id="1394984"/>
    <lineage>
        <taxon>Eukaryota</taxon>
        <taxon>Metamonada</taxon>
        <taxon>Diplomonadida</taxon>
        <taxon>Hexamitidae</taxon>
        <taxon>Giardiinae</taxon>
        <taxon>Giardia</taxon>
    </lineage>
</organism>
<dbReference type="PANTHER" id="PTHR46532:SF11">
    <property type="entry name" value="DYNEIN AXONEMAL HEAVY CHAIN 12"/>
    <property type="match status" value="1"/>
</dbReference>